<dbReference type="InterPro" id="IPR045607">
    <property type="entry name" value="DUF6452"/>
</dbReference>
<dbReference type="RefSeq" id="WP_388016991.1">
    <property type="nucleotide sequence ID" value="NZ_JBHUDT010000002.1"/>
</dbReference>
<dbReference type="EMBL" id="JBHULK010000002">
    <property type="protein sequence ID" value="MFD2535123.1"/>
    <property type="molecule type" value="Genomic_DNA"/>
</dbReference>
<evidence type="ECO:0000313" key="2">
    <source>
        <dbReference type="Proteomes" id="UP001597441"/>
    </source>
</evidence>
<gene>
    <name evidence="1" type="ORF">ACFSQS_08410</name>
</gene>
<protein>
    <submittedName>
        <fullName evidence="1">DUF6452 family protein</fullName>
    </submittedName>
</protein>
<accession>A0ABW5JUD5</accession>
<proteinExistence type="predicted"/>
<name>A0ABW5JUD5_9FLAO</name>
<organism evidence="1 2">
    <name type="scientific">Gelatiniphilus marinus</name>
    <dbReference type="NCBI Taxonomy" id="1759464"/>
    <lineage>
        <taxon>Bacteria</taxon>
        <taxon>Pseudomonadati</taxon>
        <taxon>Bacteroidota</taxon>
        <taxon>Flavobacteriia</taxon>
        <taxon>Flavobacteriales</taxon>
        <taxon>Flavobacteriaceae</taxon>
        <taxon>Gelatiniphilus</taxon>
    </lineage>
</organism>
<comment type="caution">
    <text evidence="1">The sequence shown here is derived from an EMBL/GenBank/DDBJ whole genome shotgun (WGS) entry which is preliminary data.</text>
</comment>
<dbReference type="Proteomes" id="UP001597441">
    <property type="component" value="Unassembled WGS sequence"/>
</dbReference>
<dbReference type="Pfam" id="PF20050">
    <property type="entry name" value="DUF6452"/>
    <property type="match status" value="1"/>
</dbReference>
<keyword evidence="2" id="KW-1185">Reference proteome</keyword>
<dbReference type="PROSITE" id="PS51257">
    <property type="entry name" value="PROKAR_LIPOPROTEIN"/>
    <property type="match status" value="1"/>
</dbReference>
<reference evidence="2" key="1">
    <citation type="journal article" date="2019" name="Int. J. Syst. Evol. Microbiol.">
        <title>The Global Catalogue of Microorganisms (GCM) 10K type strain sequencing project: providing services to taxonomists for standard genome sequencing and annotation.</title>
        <authorList>
            <consortium name="The Broad Institute Genomics Platform"/>
            <consortium name="The Broad Institute Genome Sequencing Center for Infectious Disease"/>
            <person name="Wu L."/>
            <person name="Ma J."/>
        </authorList>
    </citation>
    <scope>NUCLEOTIDE SEQUENCE [LARGE SCALE GENOMIC DNA]</scope>
    <source>
        <strain evidence="2">KCTC 42903</strain>
    </source>
</reference>
<sequence>MKIKYLKYLFLPIMVLVIGITASCERDDICPESTPTTPSLIITAFDVDEQDNKKNIFGLRIQGVGIDKVLTGYNVVTNDSIVLPLKTHINTSQYKIHSNYTYDDNDTPDDTSDDIIGGNQDIVTISYTTENVFVSRACGYKTIFKAVEIVVENDGDNWIQSIQPLNNPQSVENETAVHFNLFH</sequence>
<evidence type="ECO:0000313" key="1">
    <source>
        <dbReference type="EMBL" id="MFD2535123.1"/>
    </source>
</evidence>